<dbReference type="EMBL" id="JAAWWB010000034">
    <property type="protein sequence ID" value="KAG6741725.1"/>
    <property type="molecule type" value="Genomic_DNA"/>
</dbReference>
<evidence type="ECO:0000313" key="1">
    <source>
        <dbReference type="EMBL" id="KAG6741725.1"/>
    </source>
</evidence>
<protein>
    <submittedName>
        <fullName evidence="1">Uncharacterized protein</fullName>
    </submittedName>
</protein>
<dbReference type="AlphaFoldDB" id="A0A8X8C5G5"/>
<dbReference type="Proteomes" id="UP000886885">
    <property type="component" value="Chromosome 17D"/>
</dbReference>
<keyword evidence="2" id="KW-1185">Reference proteome</keyword>
<name>A0A8X8C5G5_POPTO</name>
<gene>
    <name evidence="1" type="ORF">POTOM_055003</name>
</gene>
<comment type="caution">
    <text evidence="1">The sequence shown here is derived from an EMBL/GenBank/DDBJ whole genome shotgun (WGS) entry which is preliminary data.</text>
</comment>
<dbReference type="OrthoDB" id="360521at2759"/>
<organism evidence="1 2">
    <name type="scientific">Populus tomentosa</name>
    <name type="common">Chinese white poplar</name>
    <dbReference type="NCBI Taxonomy" id="118781"/>
    <lineage>
        <taxon>Eukaryota</taxon>
        <taxon>Viridiplantae</taxon>
        <taxon>Streptophyta</taxon>
        <taxon>Embryophyta</taxon>
        <taxon>Tracheophyta</taxon>
        <taxon>Spermatophyta</taxon>
        <taxon>Magnoliopsida</taxon>
        <taxon>eudicotyledons</taxon>
        <taxon>Gunneridae</taxon>
        <taxon>Pentapetalae</taxon>
        <taxon>rosids</taxon>
        <taxon>fabids</taxon>
        <taxon>Malpighiales</taxon>
        <taxon>Salicaceae</taxon>
        <taxon>Saliceae</taxon>
        <taxon>Populus</taxon>
    </lineage>
</organism>
<proteinExistence type="predicted"/>
<reference evidence="1" key="1">
    <citation type="journal article" date="2020" name="bioRxiv">
        <title>Hybrid origin of Populus tomentosa Carr. identified through genome sequencing and phylogenomic analysis.</title>
        <authorList>
            <person name="An X."/>
            <person name="Gao K."/>
            <person name="Chen Z."/>
            <person name="Li J."/>
            <person name="Yang X."/>
            <person name="Yang X."/>
            <person name="Zhou J."/>
            <person name="Guo T."/>
            <person name="Zhao T."/>
            <person name="Huang S."/>
            <person name="Miao D."/>
            <person name="Khan W.U."/>
            <person name="Rao P."/>
            <person name="Ye M."/>
            <person name="Lei B."/>
            <person name="Liao W."/>
            <person name="Wang J."/>
            <person name="Ji L."/>
            <person name="Li Y."/>
            <person name="Guo B."/>
            <person name="Mustafa N.S."/>
            <person name="Li S."/>
            <person name="Yun Q."/>
            <person name="Keller S.R."/>
            <person name="Mao J."/>
            <person name="Zhang R."/>
            <person name="Strauss S.H."/>
        </authorList>
    </citation>
    <scope>NUCLEOTIDE SEQUENCE</scope>
    <source>
        <strain evidence="1">GM15</strain>
        <tissue evidence="1">Leaf</tissue>
    </source>
</reference>
<accession>A0A8X8C5G5</accession>
<evidence type="ECO:0000313" key="2">
    <source>
        <dbReference type="Proteomes" id="UP000886885"/>
    </source>
</evidence>
<sequence length="110" mass="12655">MILSGVLLWWKIPDHGIVPDGSEEMTKSQPEVYRRALTQELGRHAAVILRGTHIDLLLHLRFSIRIVGLLHFLFNSSIVLGQYFCLHFEGFQLGMTPVYMTTLCFINDRN</sequence>